<name>A0ABP9E5Z7_9ACTN</name>
<evidence type="ECO:0000313" key="1">
    <source>
        <dbReference type="EMBL" id="GAA4870287.1"/>
    </source>
</evidence>
<comment type="caution">
    <text evidence="1">The sequence shown here is derived from an EMBL/GenBank/DDBJ whole genome shotgun (WGS) entry which is preliminary data.</text>
</comment>
<organism evidence="1 2">
    <name type="scientific">Kitasatospora terrestris</name>
    <dbReference type="NCBI Taxonomy" id="258051"/>
    <lineage>
        <taxon>Bacteria</taxon>
        <taxon>Bacillati</taxon>
        <taxon>Actinomycetota</taxon>
        <taxon>Actinomycetes</taxon>
        <taxon>Kitasatosporales</taxon>
        <taxon>Streptomycetaceae</taxon>
        <taxon>Kitasatospora</taxon>
    </lineage>
</organism>
<proteinExistence type="predicted"/>
<reference evidence="2" key="1">
    <citation type="journal article" date="2019" name="Int. J. Syst. Evol. Microbiol.">
        <title>The Global Catalogue of Microorganisms (GCM) 10K type strain sequencing project: providing services to taxonomists for standard genome sequencing and annotation.</title>
        <authorList>
            <consortium name="The Broad Institute Genomics Platform"/>
            <consortium name="The Broad Institute Genome Sequencing Center for Infectious Disease"/>
            <person name="Wu L."/>
            <person name="Ma J."/>
        </authorList>
    </citation>
    <scope>NUCLEOTIDE SEQUENCE [LARGE SCALE GENOMIC DNA]</scope>
    <source>
        <strain evidence="2">JCM 13006</strain>
    </source>
</reference>
<gene>
    <name evidence="1" type="ORF">GCM10023235_56280</name>
</gene>
<keyword evidence="2" id="KW-1185">Reference proteome</keyword>
<dbReference type="EMBL" id="BAABIS010000001">
    <property type="protein sequence ID" value="GAA4870287.1"/>
    <property type="molecule type" value="Genomic_DNA"/>
</dbReference>
<evidence type="ECO:0000313" key="2">
    <source>
        <dbReference type="Proteomes" id="UP001501752"/>
    </source>
</evidence>
<dbReference type="Proteomes" id="UP001501752">
    <property type="component" value="Unassembled WGS sequence"/>
</dbReference>
<accession>A0ABP9E5Z7</accession>
<sequence>MALPGAERHPVLAIAGAGLLAVHSARCAAGASTPRGWTLDGVRRGADVEETAAITAVADHRVRGVRRALTAH</sequence>
<protein>
    <submittedName>
        <fullName evidence="1">Uncharacterized protein</fullName>
    </submittedName>
</protein>